<name>A0A2S7K147_9PROT</name>
<protein>
    <submittedName>
        <fullName evidence="2">Uncharacterized protein</fullName>
    </submittedName>
</protein>
<gene>
    <name evidence="2" type="ORF">CW354_17650</name>
</gene>
<sequence>MWGRIKKFFRARRLKSTVAGLDKLSANDAHKLKEWLQNDHVEDRTGEPEKADAKTGAETGRNKE</sequence>
<comment type="caution">
    <text evidence="2">The sequence shown here is derived from an EMBL/GenBank/DDBJ whole genome shotgun (WGS) entry which is preliminary data.</text>
</comment>
<dbReference type="Proteomes" id="UP000239504">
    <property type="component" value="Unassembled WGS sequence"/>
</dbReference>
<reference evidence="2 3" key="1">
    <citation type="submission" date="2017-12" db="EMBL/GenBank/DDBJ databases">
        <authorList>
            <person name="Hurst M.R.H."/>
        </authorList>
    </citation>
    <scope>NUCLEOTIDE SEQUENCE [LARGE SCALE GENOMIC DNA]</scope>
    <source>
        <strain evidence="2 3">SY-3-19</strain>
    </source>
</reference>
<keyword evidence="3" id="KW-1185">Reference proteome</keyword>
<dbReference type="AlphaFoldDB" id="A0A2S7K147"/>
<evidence type="ECO:0000256" key="1">
    <source>
        <dbReference type="SAM" id="MobiDB-lite"/>
    </source>
</evidence>
<organism evidence="2 3">
    <name type="scientific">Hyphococcus luteus</name>
    <dbReference type="NCBI Taxonomy" id="2058213"/>
    <lineage>
        <taxon>Bacteria</taxon>
        <taxon>Pseudomonadati</taxon>
        <taxon>Pseudomonadota</taxon>
        <taxon>Alphaproteobacteria</taxon>
        <taxon>Parvularculales</taxon>
        <taxon>Parvularculaceae</taxon>
        <taxon>Hyphococcus</taxon>
    </lineage>
</organism>
<evidence type="ECO:0000313" key="3">
    <source>
        <dbReference type="Proteomes" id="UP000239504"/>
    </source>
</evidence>
<evidence type="ECO:0000313" key="2">
    <source>
        <dbReference type="EMBL" id="PQA86181.1"/>
    </source>
</evidence>
<feature type="region of interest" description="Disordered" evidence="1">
    <location>
        <begin position="35"/>
        <end position="64"/>
    </location>
</feature>
<proteinExistence type="predicted"/>
<accession>A0A2S7K147</accession>
<dbReference type="EMBL" id="PJCH01000015">
    <property type="protein sequence ID" value="PQA86181.1"/>
    <property type="molecule type" value="Genomic_DNA"/>
</dbReference>